<feature type="region of interest" description="Disordered" evidence="1">
    <location>
        <begin position="267"/>
        <end position="294"/>
    </location>
</feature>
<dbReference type="EMBL" id="BLLF01000854">
    <property type="protein sequence ID" value="GFH15470.1"/>
    <property type="molecule type" value="Genomic_DNA"/>
</dbReference>
<evidence type="ECO:0000313" key="3">
    <source>
        <dbReference type="Proteomes" id="UP000485058"/>
    </source>
</evidence>
<name>A0A699Z188_HAELA</name>
<organism evidence="2 3">
    <name type="scientific">Haematococcus lacustris</name>
    <name type="common">Green alga</name>
    <name type="synonym">Haematococcus pluvialis</name>
    <dbReference type="NCBI Taxonomy" id="44745"/>
    <lineage>
        <taxon>Eukaryota</taxon>
        <taxon>Viridiplantae</taxon>
        <taxon>Chlorophyta</taxon>
        <taxon>core chlorophytes</taxon>
        <taxon>Chlorophyceae</taxon>
        <taxon>CS clade</taxon>
        <taxon>Chlamydomonadales</taxon>
        <taxon>Haematococcaceae</taxon>
        <taxon>Haematococcus</taxon>
    </lineage>
</organism>
<keyword evidence="2" id="KW-0808">Transferase</keyword>
<dbReference type="AlphaFoldDB" id="A0A699Z188"/>
<gene>
    <name evidence="2" type="ORF">HaLaN_11705</name>
</gene>
<evidence type="ECO:0000313" key="2">
    <source>
        <dbReference type="EMBL" id="GFH15470.1"/>
    </source>
</evidence>
<sequence>MGSLVGLAVADAWCDLHWSHFTFYYTAAGHQASSAAAELASLHLSLLLPLAANGAPAVRAALLRLGAAAFLLREFSLEAQLLSAEQLQAELAASEAQTAITCGSDSDIETSSNNNDGCSSMDEEQLAEEAGLAAVVEAASGQLATAAARGGVSREMRAGSAVMLQDTATRFFFTGDLNEDLDRLLALEDATGQEITLDGLGYDDEAKQLMARFDQDKQAAAATAAALDKTIAAIADTATRFFFTGDLNEDLDRLLALEDATGQEITLDGLGYDDEAKQPTPPVSPVSRRRQHSA</sequence>
<reference evidence="2 3" key="1">
    <citation type="submission" date="2020-02" db="EMBL/GenBank/DDBJ databases">
        <title>Draft genome sequence of Haematococcus lacustris strain NIES-144.</title>
        <authorList>
            <person name="Morimoto D."/>
            <person name="Nakagawa S."/>
            <person name="Yoshida T."/>
            <person name="Sawayama S."/>
        </authorList>
    </citation>
    <scope>NUCLEOTIDE SEQUENCE [LARGE SCALE GENOMIC DNA]</scope>
    <source>
        <strain evidence="2 3">NIES-144</strain>
    </source>
</reference>
<dbReference type="Proteomes" id="UP000485058">
    <property type="component" value="Unassembled WGS sequence"/>
</dbReference>
<comment type="caution">
    <text evidence="2">The sequence shown here is derived from an EMBL/GenBank/DDBJ whole genome shotgun (WGS) entry which is preliminary data.</text>
</comment>
<dbReference type="GO" id="GO:0016301">
    <property type="term" value="F:kinase activity"/>
    <property type="evidence" value="ECO:0007669"/>
    <property type="project" value="UniProtKB-KW"/>
</dbReference>
<proteinExistence type="predicted"/>
<protein>
    <submittedName>
        <fullName evidence="2">Protein kinase domain-containing protein</fullName>
    </submittedName>
</protein>
<accession>A0A699Z188</accession>
<evidence type="ECO:0000256" key="1">
    <source>
        <dbReference type="SAM" id="MobiDB-lite"/>
    </source>
</evidence>
<keyword evidence="3" id="KW-1185">Reference proteome</keyword>
<keyword evidence="2" id="KW-0418">Kinase</keyword>